<evidence type="ECO:0000313" key="2">
    <source>
        <dbReference type="EMBL" id="KAG2661495.1"/>
    </source>
</evidence>
<feature type="chain" id="PRO_5035718497" description="Secreted protein" evidence="1">
    <location>
        <begin position="16"/>
        <end position="81"/>
    </location>
</feature>
<evidence type="ECO:0000256" key="1">
    <source>
        <dbReference type="SAM" id="SignalP"/>
    </source>
</evidence>
<dbReference type="EMBL" id="CM029037">
    <property type="protein sequence ID" value="KAG2661495.1"/>
    <property type="molecule type" value="Genomic_DNA"/>
</dbReference>
<organism evidence="2 3">
    <name type="scientific">Panicum virgatum</name>
    <name type="common">Blackwell switchgrass</name>
    <dbReference type="NCBI Taxonomy" id="38727"/>
    <lineage>
        <taxon>Eukaryota</taxon>
        <taxon>Viridiplantae</taxon>
        <taxon>Streptophyta</taxon>
        <taxon>Embryophyta</taxon>
        <taxon>Tracheophyta</taxon>
        <taxon>Spermatophyta</taxon>
        <taxon>Magnoliopsida</taxon>
        <taxon>Liliopsida</taxon>
        <taxon>Poales</taxon>
        <taxon>Poaceae</taxon>
        <taxon>PACMAD clade</taxon>
        <taxon>Panicoideae</taxon>
        <taxon>Panicodae</taxon>
        <taxon>Paniceae</taxon>
        <taxon>Panicinae</taxon>
        <taxon>Panicum</taxon>
        <taxon>Panicum sect. Hiantes</taxon>
    </lineage>
</organism>
<keyword evidence="3" id="KW-1185">Reference proteome</keyword>
<feature type="signal peptide" evidence="1">
    <location>
        <begin position="1"/>
        <end position="15"/>
    </location>
</feature>
<keyword evidence="1" id="KW-0732">Signal</keyword>
<gene>
    <name evidence="2" type="ORF">PVAP13_1KG507613</name>
</gene>
<evidence type="ECO:0008006" key="4">
    <source>
        <dbReference type="Google" id="ProtNLM"/>
    </source>
</evidence>
<name>A0A8T0XR04_PANVG</name>
<reference evidence="2" key="1">
    <citation type="submission" date="2020-05" db="EMBL/GenBank/DDBJ databases">
        <title>WGS assembly of Panicum virgatum.</title>
        <authorList>
            <person name="Lovell J.T."/>
            <person name="Jenkins J."/>
            <person name="Shu S."/>
            <person name="Juenger T.E."/>
            <person name="Schmutz J."/>
        </authorList>
    </citation>
    <scope>NUCLEOTIDE SEQUENCE</scope>
    <source>
        <strain evidence="2">AP13</strain>
    </source>
</reference>
<comment type="caution">
    <text evidence="2">The sequence shown here is derived from an EMBL/GenBank/DDBJ whole genome shotgun (WGS) entry which is preliminary data.</text>
</comment>
<accession>A0A8T0XR04</accession>
<dbReference type="AlphaFoldDB" id="A0A8T0XR04"/>
<proteinExistence type="predicted"/>
<dbReference type="Proteomes" id="UP000823388">
    <property type="component" value="Chromosome 1K"/>
</dbReference>
<evidence type="ECO:0000313" key="3">
    <source>
        <dbReference type="Proteomes" id="UP000823388"/>
    </source>
</evidence>
<sequence length="81" mass="9162">MLLNCFLFFFHLCNSLHVKLSIDAAMILLLLLFDCNNQCIMPSVVQCSSTQRLLHLSLSHQVAVTRFLSGLKVCHPTILVF</sequence>
<protein>
    <recommendedName>
        <fullName evidence="4">Secreted protein</fullName>
    </recommendedName>
</protein>